<proteinExistence type="predicted"/>
<reference evidence="2 3" key="1">
    <citation type="submission" date="2018-11" db="EMBL/GenBank/DDBJ databases">
        <title>Whole genome sequence of Streptomyces paromomycinus NBRC 15454(T).</title>
        <authorList>
            <person name="Komaki H."/>
            <person name="Tamura T."/>
        </authorList>
    </citation>
    <scope>NUCLEOTIDE SEQUENCE [LARGE SCALE GENOMIC DNA]</scope>
    <source>
        <strain evidence="2 3">NBRC 15454</strain>
    </source>
</reference>
<protein>
    <submittedName>
        <fullName evidence="2">Uncharacterized protein</fullName>
    </submittedName>
</protein>
<dbReference type="AlphaFoldDB" id="A0A401VWD1"/>
<evidence type="ECO:0000256" key="1">
    <source>
        <dbReference type="SAM" id="MobiDB-lite"/>
    </source>
</evidence>
<keyword evidence="3" id="KW-1185">Reference proteome</keyword>
<accession>A0A401VWD1</accession>
<sequence>MGGARTGNGARSVRTKRWGRLRAGARARRARYRCRRLITELDLPTPTVLADVCDAVAARLGEPVRIVPMTLGGTTSGLTARTADGYWIFCELRTTPWHQTHIVLHELGRLLLESGTAGPPGDGPPVRHGSGARDAEVLGGLLMERVVPQAADHGPGPTGRAADLAAALEPALRHRRAGRIGTGRAGGVDGKDDAASGAGTADTDGGSGV</sequence>
<comment type="caution">
    <text evidence="2">The sequence shown here is derived from an EMBL/GenBank/DDBJ whole genome shotgun (WGS) entry which is preliminary data.</text>
</comment>
<dbReference type="EMBL" id="BHZD01000001">
    <property type="protein sequence ID" value="GCD41356.1"/>
    <property type="molecule type" value="Genomic_DNA"/>
</dbReference>
<gene>
    <name evidence="2" type="ORF">GKJPGBOP_01009</name>
</gene>
<name>A0A401VWD1_STREY</name>
<feature type="region of interest" description="Disordered" evidence="1">
    <location>
        <begin position="175"/>
        <end position="209"/>
    </location>
</feature>
<evidence type="ECO:0000313" key="2">
    <source>
        <dbReference type="EMBL" id="GCD41356.1"/>
    </source>
</evidence>
<evidence type="ECO:0000313" key="3">
    <source>
        <dbReference type="Proteomes" id="UP000286746"/>
    </source>
</evidence>
<dbReference type="Proteomes" id="UP000286746">
    <property type="component" value="Unassembled WGS sequence"/>
</dbReference>
<organism evidence="2 3">
    <name type="scientific">Streptomyces paromomycinus</name>
    <name type="common">Streptomyces rimosus subsp. paromomycinus</name>
    <dbReference type="NCBI Taxonomy" id="92743"/>
    <lineage>
        <taxon>Bacteria</taxon>
        <taxon>Bacillati</taxon>
        <taxon>Actinomycetota</taxon>
        <taxon>Actinomycetes</taxon>
        <taxon>Kitasatosporales</taxon>
        <taxon>Streptomycetaceae</taxon>
        <taxon>Streptomyces</taxon>
    </lineage>
</organism>
<feature type="compositionally biased region" description="Low complexity" evidence="1">
    <location>
        <begin position="195"/>
        <end position="209"/>
    </location>
</feature>